<proteinExistence type="evidence at transcript level"/>
<dbReference type="GO" id="GO:0000209">
    <property type="term" value="P:protein polyubiquitination"/>
    <property type="evidence" value="ECO:0007669"/>
    <property type="project" value="TreeGrafter"/>
</dbReference>
<evidence type="ECO:0000256" key="5">
    <source>
        <dbReference type="ARBA" id="ARBA00022771"/>
    </source>
</evidence>
<feature type="compositionally biased region" description="Basic residues" evidence="16">
    <location>
        <begin position="621"/>
        <end position="654"/>
    </location>
</feature>
<feature type="compositionally biased region" description="Basic and acidic residues" evidence="16">
    <location>
        <begin position="537"/>
        <end position="553"/>
    </location>
</feature>
<dbReference type="FunFam" id="3.30.40.10:FF:000136">
    <property type="entry name" value="E3 ubiquitin-protein ligase Topors"/>
    <property type="match status" value="1"/>
</dbReference>
<dbReference type="GO" id="GO:0006513">
    <property type="term" value="P:protein monoubiquitination"/>
    <property type="evidence" value="ECO:0007669"/>
    <property type="project" value="TreeGrafter"/>
</dbReference>
<dbReference type="EMBL" id="GBBM01003635">
    <property type="protein sequence ID" value="JAC31783.1"/>
    <property type="molecule type" value="mRNA"/>
</dbReference>
<feature type="domain" description="RING-type" evidence="17">
    <location>
        <begin position="51"/>
        <end position="90"/>
    </location>
</feature>
<reference evidence="18" key="1">
    <citation type="submission" date="2014-03" db="EMBL/GenBank/DDBJ databases">
        <title>The sialotranscriptome of Amblyomma triste, Amblyomma parvum and Amblyomma cajennense ticks, uncovered by 454-based RNA-seq.</title>
        <authorList>
            <person name="Garcia G.R."/>
            <person name="Gardinassi L.G."/>
            <person name="Ribeiro J.M."/>
            <person name="Anatriello E."/>
            <person name="Ferreira B.R."/>
            <person name="Moreira H.N."/>
            <person name="Mafra C."/>
            <person name="Olegario M.M."/>
            <person name="Szabo P.J."/>
            <person name="Miranda-Santos I.K."/>
            <person name="Maruyama S.R."/>
        </authorList>
    </citation>
    <scope>NUCLEOTIDE SEQUENCE</scope>
    <source>
        <strain evidence="18">Mato Grasso do Sul</strain>
        <tissue evidence="18">Salivary glands</tissue>
    </source>
</reference>
<dbReference type="Pfam" id="PF00097">
    <property type="entry name" value="zf-C3HC4"/>
    <property type="match status" value="1"/>
</dbReference>
<keyword evidence="6" id="KW-0833">Ubl conjugation pathway</keyword>
<evidence type="ECO:0000256" key="11">
    <source>
        <dbReference type="ARBA" id="ARBA00076856"/>
    </source>
</evidence>
<evidence type="ECO:0000256" key="15">
    <source>
        <dbReference type="PROSITE-ProRule" id="PRU00175"/>
    </source>
</evidence>
<accession>A0A023GFN8</accession>
<sequence>MAAACSPPWRRGGSSREEHLTSSPSGSKLGPTDVTPERPLSRNTASPEDSCAICLGAPENKSFTDSCFHTFCFACLAEWAKVKAECPLCKQRFKSIIHSVRSLEDYDQYFVSELQRPSATIEINGQRFRFPTTMTIERRQEMEALRRAQEIRTHQPSIAAHRNQNRYLPRGAVTSAERLELYTSGLWAVPCLSQYRIATPEFYRDNPACTHRLVPWLNRELNALMAERRSHIMYAMDYVISLTMEFDIRHPEFSRRMEALLHENTEHFVHEFYLYATSVHDMAAYDQNTVYMPQRQAFDHGNPVGMFRQALQLQAPVSYVAVFERDSPQPGPSGLAVAREEVIATAVNTDSDSDSSDCIVVQVIKPQRERTPVVIDLLTSDEDDESLIQGERLECLPGDGGPSHSDHSPNHKLPQRHAAVDSRPCSQESSRCTCERQRRTLVRENSLRPDMGQRRRSQRIVSATCALERSSSSDEDSTQRSWATKRKNLMRGENHECLPQMDAGPSRSNLSTDRRLRPRHAALSYDERSQRKHSHRNPPEHSRSTRDRRHPTCDRGSSSQSDNRRQQEAQRVASSAYALQSSSSSSQADGTHSSAARRPRKLASVVGAVKIASKSPSCERHRTRHHHHHHRRSHHHREQKCRKHEMIKREHKRRNPSEEF</sequence>
<feature type="region of interest" description="Disordered" evidence="16">
    <location>
        <begin position="443"/>
        <end position="660"/>
    </location>
</feature>
<comment type="catalytic activity">
    <reaction evidence="1">
        <text>S-ubiquitinyl-[E2 ubiquitin-conjugating enzyme]-L-cysteine + [acceptor protein]-L-lysine = [E2 ubiquitin-conjugating enzyme]-L-cysteine + N(6)-ubiquitinyl-[acceptor protein]-L-lysine.</text>
        <dbReference type="EC" id="2.3.2.27"/>
    </reaction>
</comment>
<feature type="region of interest" description="Disordered" evidence="16">
    <location>
        <begin position="393"/>
        <end position="431"/>
    </location>
</feature>
<dbReference type="InterPro" id="IPR013083">
    <property type="entry name" value="Znf_RING/FYVE/PHD"/>
</dbReference>
<evidence type="ECO:0000256" key="10">
    <source>
        <dbReference type="ARBA" id="ARBA00071236"/>
    </source>
</evidence>
<organism evidence="18">
    <name type="scientific">Amblyomma triste</name>
    <name type="common">Neotropical tick</name>
    <dbReference type="NCBI Taxonomy" id="251400"/>
    <lineage>
        <taxon>Eukaryota</taxon>
        <taxon>Metazoa</taxon>
        <taxon>Ecdysozoa</taxon>
        <taxon>Arthropoda</taxon>
        <taxon>Chelicerata</taxon>
        <taxon>Arachnida</taxon>
        <taxon>Acari</taxon>
        <taxon>Parasitiformes</taxon>
        <taxon>Ixodida</taxon>
        <taxon>Ixodoidea</taxon>
        <taxon>Ixodidae</taxon>
        <taxon>Amblyomminae</taxon>
        <taxon>Amblyomma</taxon>
    </lineage>
</organism>
<dbReference type="InterPro" id="IPR018957">
    <property type="entry name" value="Znf_C3HC4_RING-type"/>
</dbReference>
<evidence type="ECO:0000256" key="4">
    <source>
        <dbReference type="ARBA" id="ARBA00022723"/>
    </source>
</evidence>
<dbReference type="InterPro" id="IPR017907">
    <property type="entry name" value="Znf_RING_CS"/>
</dbReference>
<keyword evidence="7" id="KW-0862">Zinc</keyword>
<evidence type="ECO:0000256" key="7">
    <source>
        <dbReference type="ARBA" id="ARBA00022833"/>
    </source>
</evidence>
<dbReference type="PROSITE" id="PS50089">
    <property type="entry name" value="ZF_RING_2"/>
    <property type="match status" value="1"/>
</dbReference>
<keyword evidence="4" id="KW-0479">Metal-binding</keyword>
<dbReference type="PROSITE" id="PS00518">
    <property type="entry name" value="ZF_RING_1"/>
    <property type="match status" value="1"/>
</dbReference>
<dbReference type="CDD" id="cd16574">
    <property type="entry name" value="RING-HC_Topors"/>
    <property type="match status" value="1"/>
</dbReference>
<evidence type="ECO:0000256" key="2">
    <source>
        <dbReference type="ARBA" id="ARBA00012483"/>
    </source>
</evidence>
<evidence type="ECO:0000256" key="13">
    <source>
        <dbReference type="ARBA" id="ARBA00079040"/>
    </source>
</evidence>
<evidence type="ECO:0000256" key="12">
    <source>
        <dbReference type="ARBA" id="ARBA00076940"/>
    </source>
</evidence>
<dbReference type="PANTHER" id="PTHR46077">
    <property type="entry name" value="E3 UBIQUITIN-PROTEIN LIGASE TOPORS"/>
    <property type="match status" value="1"/>
</dbReference>
<dbReference type="SMART" id="SM00184">
    <property type="entry name" value="RING"/>
    <property type="match status" value="1"/>
</dbReference>
<protein>
    <recommendedName>
        <fullName evidence="10">E3 ubiquitin-protein ligase Topors</fullName>
        <ecNumber evidence="2">2.3.2.27</ecNumber>
    </recommendedName>
    <alternativeName>
        <fullName evidence="11">RING-type E3 ubiquitin transferase Topors</fullName>
    </alternativeName>
    <alternativeName>
        <fullName evidence="13">SUMO1-protein E3 ligase Topors</fullName>
    </alternativeName>
    <alternativeName>
        <fullName evidence="12">Topoisomerase I-binding RING finger protein</fullName>
    </alternativeName>
    <alternativeName>
        <fullName evidence="14">Topoisomerase I-binding arginine/serine-rich protein</fullName>
    </alternativeName>
</protein>
<dbReference type="GO" id="GO:0008270">
    <property type="term" value="F:zinc ion binding"/>
    <property type="evidence" value="ECO:0007669"/>
    <property type="project" value="UniProtKB-KW"/>
</dbReference>
<name>A0A023GFN8_AMBTT</name>
<dbReference type="EC" id="2.3.2.27" evidence="2"/>
<keyword evidence="8" id="KW-0805">Transcription regulation</keyword>
<feature type="compositionally biased region" description="Basic and acidic residues" evidence="16">
    <location>
        <begin position="443"/>
        <end position="453"/>
    </location>
</feature>
<dbReference type="GO" id="GO:0061630">
    <property type="term" value="F:ubiquitin protein ligase activity"/>
    <property type="evidence" value="ECO:0007669"/>
    <property type="project" value="UniProtKB-EC"/>
</dbReference>
<evidence type="ECO:0000256" key="6">
    <source>
        <dbReference type="ARBA" id="ARBA00022786"/>
    </source>
</evidence>
<dbReference type="SUPFAM" id="SSF57850">
    <property type="entry name" value="RING/U-box"/>
    <property type="match status" value="1"/>
</dbReference>
<evidence type="ECO:0000256" key="3">
    <source>
        <dbReference type="ARBA" id="ARBA00022679"/>
    </source>
</evidence>
<evidence type="ECO:0000256" key="9">
    <source>
        <dbReference type="ARBA" id="ARBA00023163"/>
    </source>
</evidence>
<dbReference type="Pfam" id="PF26084">
    <property type="entry name" value="PWI_Topors"/>
    <property type="match status" value="1"/>
</dbReference>
<evidence type="ECO:0000256" key="16">
    <source>
        <dbReference type="SAM" id="MobiDB-lite"/>
    </source>
</evidence>
<keyword evidence="5 15" id="KW-0863">Zinc-finger</keyword>
<dbReference type="AlphaFoldDB" id="A0A023GFN8"/>
<feature type="region of interest" description="Disordered" evidence="16">
    <location>
        <begin position="1"/>
        <end position="48"/>
    </location>
</feature>
<dbReference type="InterPro" id="IPR058745">
    <property type="entry name" value="PWI_Topors"/>
</dbReference>
<keyword evidence="9" id="KW-0804">Transcription</keyword>
<dbReference type="Gene3D" id="3.30.40.10">
    <property type="entry name" value="Zinc/RING finger domain, C3HC4 (zinc finger)"/>
    <property type="match status" value="1"/>
</dbReference>
<dbReference type="PANTHER" id="PTHR46077:SF1">
    <property type="entry name" value="TOP1 BINDING ARGININE_SERINE RICH PROTEIN, E3 UBIQUITIN LIGASE"/>
    <property type="match status" value="1"/>
</dbReference>
<keyword evidence="3" id="KW-0808">Transferase</keyword>
<evidence type="ECO:0000256" key="14">
    <source>
        <dbReference type="ARBA" id="ARBA00079184"/>
    </source>
</evidence>
<evidence type="ECO:0000256" key="8">
    <source>
        <dbReference type="ARBA" id="ARBA00023015"/>
    </source>
</evidence>
<feature type="compositionally biased region" description="Low complexity" evidence="16">
    <location>
        <begin position="573"/>
        <end position="594"/>
    </location>
</feature>
<dbReference type="InterPro" id="IPR058746">
    <property type="entry name" value="Znf_RING-type_Topors"/>
</dbReference>
<evidence type="ECO:0000256" key="1">
    <source>
        <dbReference type="ARBA" id="ARBA00000900"/>
    </source>
</evidence>
<evidence type="ECO:0000259" key="17">
    <source>
        <dbReference type="PROSITE" id="PS50089"/>
    </source>
</evidence>
<dbReference type="InterPro" id="IPR001841">
    <property type="entry name" value="Znf_RING"/>
</dbReference>
<evidence type="ECO:0000313" key="18">
    <source>
        <dbReference type="EMBL" id="JAC31783.1"/>
    </source>
</evidence>